<dbReference type="PANTHER" id="PTHR43606">
    <property type="entry name" value="PHOSPHATASE, PUTATIVE (AFU_ORTHOLOGUE AFUA_6G08710)-RELATED"/>
    <property type="match status" value="1"/>
</dbReference>
<evidence type="ECO:0000259" key="2">
    <source>
        <dbReference type="Pfam" id="PF16655"/>
    </source>
</evidence>
<evidence type="ECO:0000313" key="3">
    <source>
        <dbReference type="EMBL" id="MDV6227426.1"/>
    </source>
</evidence>
<dbReference type="CDD" id="cd07389">
    <property type="entry name" value="MPP_PhoD"/>
    <property type="match status" value="1"/>
</dbReference>
<keyword evidence="4" id="KW-1185">Reference proteome</keyword>
<feature type="domain" description="PhoD-like phosphatase metallophosphatase" evidence="1">
    <location>
        <begin position="154"/>
        <end position="477"/>
    </location>
</feature>
<dbReference type="PANTHER" id="PTHR43606:SF2">
    <property type="entry name" value="ALKALINE PHOSPHATASE FAMILY PROTEIN (AFU_ORTHOLOGUE AFUA_5G03860)"/>
    <property type="match status" value="1"/>
</dbReference>
<dbReference type="Gene3D" id="2.60.40.380">
    <property type="entry name" value="Purple acid phosphatase-like, N-terminal"/>
    <property type="match status" value="1"/>
</dbReference>
<organism evidence="3 4">
    <name type="scientific">Nitratireductor aquimarinus</name>
    <dbReference type="NCBI Taxonomy" id="889300"/>
    <lineage>
        <taxon>Bacteria</taxon>
        <taxon>Pseudomonadati</taxon>
        <taxon>Pseudomonadota</taxon>
        <taxon>Alphaproteobacteria</taxon>
        <taxon>Hyphomicrobiales</taxon>
        <taxon>Phyllobacteriaceae</taxon>
        <taxon>Nitratireductor</taxon>
    </lineage>
</organism>
<protein>
    <submittedName>
        <fullName evidence="3">Alkaline phosphatase D family protein</fullName>
    </submittedName>
</protein>
<dbReference type="Proteomes" id="UP001185659">
    <property type="component" value="Unassembled WGS sequence"/>
</dbReference>
<comment type="caution">
    <text evidence="3">The sequence shown here is derived from an EMBL/GenBank/DDBJ whole genome shotgun (WGS) entry which is preliminary data.</text>
</comment>
<gene>
    <name evidence="3" type="ORF">R2G56_14095</name>
</gene>
<dbReference type="InterPro" id="IPR029052">
    <property type="entry name" value="Metallo-depent_PP-like"/>
</dbReference>
<dbReference type="InterPro" id="IPR038607">
    <property type="entry name" value="PhoD-like_sf"/>
</dbReference>
<dbReference type="InterPro" id="IPR018946">
    <property type="entry name" value="PhoD-like_MPP"/>
</dbReference>
<proteinExistence type="predicted"/>
<evidence type="ECO:0000313" key="4">
    <source>
        <dbReference type="Proteomes" id="UP001185659"/>
    </source>
</evidence>
<reference evidence="3 4" key="1">
    <citation type="submission" date="2023-10" db="EMBL/GenBank/DDBJ databases">
        <authorList>
            <person name="Venkata Ramana C."/>
            <person name="Sasikala C."/>
            <person name="Dhurka M."/>
        </authorList>
    </citation>
    <scope>NUCLEOTIDE SEQUENCE [LARGE SCALE GENOMIC DNA]</scope>
    <source>
        <strain evidence="3 4">KCTC 32151</strain>
    </source>
</reference>
<dbReference type="Pfam" id="PF16655">
    <property type="entry name" value="PhoD_N"/>
    <property type="match status" value="1"/>
</dbReference>
<dbReference type="Pfam" id="PF09423">
    <property type="entry name" value="PhoD"/>
    <property type="match status" value="1"/>
</dbReference>
<dbReference type="RefSeq" id="WP_317561697.1">
    <property type="nucleotide sequence ID" value="NZ_JAWLIP010000006.1"/>
</dbReference>
<dbReference type="InterPro" id="IPR052900">
    <property type="entry name" value="Phospholipid_Metab_Enz"/>
</dbReference>
<dbReference type="SUPFAM" id="SSF56300">
    <property type="entry name" value="Metallo-dependent phosphatases"/>
    <property type="match status" value="1"/>
</dbReference>
<dbReference type="Gene3D" id="3.60.21.70">
    <property type="entry name" value="PhoD-like phosphatase"/>
    <property type="match status" value="1"/>
</dbReference>
<feature type="domain" description="Phospholipase D N-terminal" evidence="2">
    <location>
        <begin position="38"/>
        <end position="141"/>
    </location>
</feature>
<name>A0ABU4AMG6_9HYPH</name>
<dbReference type="InterPro" id="IPR032093">
    <property type="entry name" value="PhoD_N"/>
</dbReference>
<sequence>MIDRNRRNLIAGGLAAAAVWPGMGRARAARFKAYPFSLGVASGCPLPEGVILWTRLTFPEPPPPADPFAPLEVIQRAPVDVIWDVAEDEHFTRPVRSGTVRAVQEFGHSVHVPVAGLRPGRWYFYRFRAGDAVSPVGRTRTAPAQETMADRLRFAFASCQQYEQGYYAAYQHMADADLDLVVHLGDYIYERSWGGNLVRHHGSGWPARLDEYRARHALYRSDPNLQATHARFPWLVIWDDHEVINNYGDDNAPDAPAGERFLEQRRAAYQAWYEHMPVPPHGGGDFSEFRIYGQHGFGRLLGITLLDVRQYRTPAMVGGQGAAQADANSMLGAEQERWLEETLPGARARWNVIAQPTLLSERDLEQGEGRRYSLDGWDGYRASRRHLLDSIEAARLENPLIIGGDLHAYFAADVKRDFAQPKSETVATEFVTGAISSNAPGQKSLDVALAENPHLKLASREHGYATMTLTPDGGQCDFVTIEDRKDPASPASTTYSFALTSGQPGVNRI</sequence>
<dbReference type="EMBL" id="JAWLIP010000006">
    <property type="protein sequence ID" value="MDV6227426.1"/>
    <property type="molecule type" value="Genomic_DNA"/>
</dbReference>
<evidence type="ECO:0000259" key="1">
    <source>
        <dbReference type="Pfam" id="PF09423"/>
    </source>
</evidence>
<accession>A0ABU4AMG6</accession>